<dbReference type="NCBIfam" id="TIGR01068">
    <property type="entry name" value="thioredoxin"/>
    <property type="match status" value="1"/>
</dbReference>
<keyword evidence="2" id="KW-1015">Disulfide bond</keyword>
<dbReference type="InterPro" id="IPR005746">
    <property type="entry name" value="Thioredoxin"/>
</dbReference>
<dbReference type="InterPro" id="IPR036249">
    <property type="entry name" value="Thioredoxin-like_sf"/>
</dbReference>
<name>A0ABM1MB29_NICVS</name>
<dbReference type="InterPro" id="IPR017937">
    <property type="entry name" value="Thioredoxin_CS"/>
</dbReference>
<dbReference type="Gene3D" id="3.40.30.10">
    <property type="entry name" value="Glutaredoxin"/>
    <property type="match status" value="1"/>
</dbReference>
<organism evidence="4 5">
    <name type="scientific">Nicrophorus vespilloides</name>
    <name type="common">Boreal carrion beetle</name>
    <dbReference type="NCBI Taxonomy" id="110193"/>
    <lineage>
        <taxon>Eukaryota</taxon>
        <taxon>Metazoa</taxon>
        <taxon>Ecdysozoa</taxon>
        <taxon>Arthropoda</taxon>
        <taxon>Hexapoda</taxon>
        <taxon>Insecta</taxon>
        <taxon>Pterygota</taxon>
        <taxon>Neoptera</taxon>
        <taxon>Endopterygota</taxon>
        <taxon>Coleoptera</taxon>
        <taxon>Polyphaga</taxon>
        <taxon>Staphyliniformia</taxon>
        <taxon>Silphidae</taxon>
        <taxon>Nicrophorinae</taxon>
        <taxon>Nicrophorus</taxon>
    </lineage>
</organism>
<evidence type="ECO:0000259" key="3">
    <source>
        <dbReference type="PROSITE" id="PS51352"/>
    </source>
</evidence>
<evidence type="ECO:0000313" key="5">
    <source>
        <dbReference type="RefSeq" id="XP_017771779.1"/>
    </source>
</evidence>
<sequence>MNFLFKVGALRQVLSKNASVAPIVARFKSGSFKVQDEKDFLERIENSKGKEPIIVDFFANWCGPCKVLEPRLANVIAKRAGKISLAKVDIDDMAEVAAKYDVGSIPALVVFRNGKVEERLVGLQDEDKLGIWVDKVLDKK</sequence>
<dbReference type="SUPFAM" id="SSF52833">
    <property type="entry name" value="Thioredoxin-like"/>
    <property type="match status" value="1"/>
</dbReference>
<evidence type="ECO:0000256" key="1">
    <source>
        <dbReference type="ARBA" id="ARBA00008987"/>
    </source>
</evidence>
<comment type="similarity">
    <text evidence="1">Belongs to the thioredoxin family.</text>
</comment>
<accession>A0ABM1MB29</accession>
<dbReference type="RefSeq" id="XP_017771779.1">
    <property type="nucleotide sequence ID" value="XM_017916290.1"/>
</dbReference>
<dbReference type="InterPro" id="IPR013766">
    <property type="entry name" value="Thioredoxin_domain"/>
</dbReference>
<gene>
    <name evidence="5" type="primary">LOC108559141</name>
</gene>
<dbReference type="CDD" id="cd02947">
    <property type="entry name" value="TRX_family"/>
    <property type="match status" value="1"/>
</dbReference>
<dbReference type="Proteomes" id="UP000695000">
    <property type="component" value="Unplaced"/>
</dbReference>
<dbReference type="PROSITE" id="PS51352">
    <property type="entry name" value="THIOREDOXIN_2"/>
    <property type="match status" value="1"/>
</dbReference>
<dbReference type="PRINTS" id="PR00421">
    <property type="entry name" value="THIOREDOXIN"/>
</dbReference>
<reference evidence="5" key="1">
    <citation type="submission" date="2025-08" db="UniProtKB">
        <authorList>
            <consortium name="RefSeq"/>
        </authorList>
    </citation>
    <scope>IDENTIFICATION</scope>
    <source>
        <tissue evidence="5">Whole Larva</tissue>
    </source>
</reference>
<feature type="domain" description="Thioredoxin" evidence="3">
    <location>
        <begin position="15"/>
        <end position="138"/>
    </location>
</feature>
<keyword evidence="4" id="KW-1185">Reference proteome</keyword>
<evidence type="ECO:0000256" key="2">
    <source>
        <dbReference type="ARBA" id="ARBA00023157"/>
    </source>
</evidence>
<dbReference type="PANTHER" id="PTHR43601:SF3">
    <property type="entry name" value="THIOREDOXIN, MITOCHONDRIAL"/>
    <property type="match status" value="1"/>
</dbReference>
<dbReference type="PROSITE" id="PS00194">
    <property type="entry name" value="THIOREDOXIN_1"/>
    <property type="match status" value="1"/>
</dbReference>
<proteinExistence type="inferred from homology"/>
<dbReference type="GeneID" id="108559141"/>
<dbReference type="PANTHER" id="PTHR43601">
    <property type="entry name" value="THIOREDOXIN, MITOCHONDRIAL"/>
    <property type="match status" value="1"/>
</dbReference>
<evidence type="ECO:0000313" key="4">
    <source>
        <dbReference type="Proteomes" id="UP000695000"/>
    </source>
</evidence>
<protein>
    <submittedName>
        <fullName evidence="5">Thioredoxin, mitochondrial-like</fullName>
    </submittedName>
</protein>
<dbReference type="Pfam" id="PF00085">
    <property type="entry name" value="Thioredoxin"/>
    <property type="match status" value="1"/>
</dbReference>